<evidence type="ECO:0000256" key="2">
    <source>
        <dbReference type="SAM" id="MobiDB-lite"/>
    </source>
</evidence>
<name>A0A8S9P333_BRACR</name>
<evidence type="ECO:0000256" key="1">
    <source>
        <dbReference type="SAM" id="Coils"/>
    </source>
</evidence>
<dbReference type="EMBL" id="QGKX02001521">
    <property type="protein sequence ID" value="KAF3507647.1"/>
    <property type="molecule type" value="Genomic_DNA"/>
</dbReference>
<reference evidence="3" key="1">
    <citation type="submission" date="2019-12" db="EMBL/GenBank/DDBJ databases">
        <title>Genome sequencing and annotation of Brassica cretica.</title>
        <authorList>
            <person name="Studholme D.J."/>
            <person name="Sarris P."/>
        </authorList>
    </citation>
    <scope>NUCLEOTIDE SEQUENCE</scope>
    <source>
        <strain evidence="3">PFS-109/04</strain>
        <tissue evidence="3">Leaf</tissue>
    </source>
</reference>
<gene>
    <name evidence="3" type="ORF">F2Q69_00006821</name>
</gene>
<feature type="region of interest" description="Disordered" evidence="2">
    <location>
        <begin position="239"/>
        <end position="282"/>
    </location>
</feature>
<proteinExistence type="predicted"/>
<feature type="region of interest" description="Disordered" evidence="2">
    <location>
        <begin position="1"/>
        <end position="38"/>
    </location>
</feature>
<dbReference type="Proteomes" id="UP000712600">
    <property type="component" value="Unassembled WGS sequence"/>
</dbReference>
<keyword evidence="1" id="KW-0175">Coiled coil</keyword>
<accession>A0A8S9P333</accession>
<evidence type="ECO:0000313" key="3">
    <source>
        <dbReference type="EMBL" id="KAF3507647.1"/>
    </source>
</evidence>
<sequence>MSKHSASSVPAAADRARLKRRMDPPISQSDSSSEPCEGSDCDIMTPLLLSCVYAAPPLVGPSTSMGEDELAEWRNRYSLPPFVVLRVPTLGERASSYIPGDIAVSEAFFYSGLRGFCLRIIWLPLMEGKGDFIFVLVAACQSWKNFRKVIEKGLVFSKKWQERYIFMTVPGSFYRLNFIAGTHPAPLEGESTVLWARQLRIDRRQVSNDYSYSGNMSRNLAGDPFTAYQEVARVMSAKKGSSSRTVSGDEVKITGSRRTTVEKLEPSSSLQGDKPKSGGMTTRCMQQSADIARSAGSLATSSSNLNLKEIEDLKRQASEEKDQRAARELEICDLKDKMKVLEKVAETSSVDALATSQENQELEEEIDVLKEAAENFKLAMVIAVNGASAVAL</sequence>
<comment type="caution">
    <text evidence="3">The sequence shown here is derived from an EMBL/GenBank/DDBJ whole genome shotgun (WGS) entry which is preliminary data.</text>
</comment>
<protein>
    <submittedName>
        <fullName evidence="3">Uncharacterized protein</fullName>
    </submittedName>
</protein>
<evidence type="ECO:0000313" key="4">
    <source>
        <dbReference type="Proteomes" id="UP000712600"/>
    </source>
</evidence>
<feature type="coiled-coil region" evidence="1">
    <location>
        <begin position="307"/>
        <end position="379"/>
    </location>
</feature>
<organism evidence="3 4">
    <name type="scientific">Brassica cretica</name>
    <name type="common">Mustard</name>
    <dbReference type="NCBI Taxonomy" id="69181"/>
    <lineage>
        <taxon>Eukaryota</taxon>
        <taxon>Viridiplantae</taxon>
        <taxon>Streptophyta</taxon>
        <taxon>Embryophyta</taxon>
        <taxon>Tracheophyta</taxon>
        <taxon>Spermatophyta</taxon>
        <taxon>Magnoliopsida</taxon>
        <taxon>eudicotyledons</taxon>
        <taxon>Gunneridae</taxon>
        <taxon>Pentapetalae</taxon>
        <taxon>rosids</taxon>
        <taxon>malvids</taxon>
        <taxon>Brassicales</taxon>
        <taxon>Brassicaceae</taxon>
        <taxon>Brassiceae</taxon>
        <taxon>Brassica</taxon>
    </lineage>
</organism>
<dbReference type="AlphaFoldDB" id="A0A8S9P333"/>